<dbReference type="EMBL" id="KI669564">
    <property type="protein sequence ID" value="ETN20412.1"/>
    <property type="molecule type" value="Genomic_DNA"/>
</dbReference>
<organism evidence="1 2">
    <name type="scientific">Phytophthora nicotianae (strain INRA-310)</name>
    <name type="common">Phytophthora parasitica</name>
    <dbReference type="NCBI Taxonomy" id="761204"/>
    <lineage>
        <taxon>Eukaryota</taxon>
        <taxon>Sar</taxon>
        <taxon>Stramenopiles</taxon>
        <taxon>Oomycota</taxon>
        <taxon>Peronosporomycetes</taxon>
        <taxon>Peronosporales</taxon>
        <taxon>Peronosporaceae</taxon>
        <taxon>Phytophthora</taxon>
    </lineage>
</organism>
<evidence type="ECO:0000313" key="2">
    <source>
        <dbReference type="Proteomes" id="UP000018817"/>
    </source>
</evidence>
<dbReference type="AlphaFoldDB" id="W2R4T2"/>
<dbReference type="Proteomes" id="UP000018817">
    <property type="component" value="Unassembled WGS sequence"/>
</dbReference>
<evidence type="ECO:0000313" key="1">
    <source>
        <dbReference type="EMBL" id="ETN20412.1"/>
    </source>
</evidence>
<reference evidence="1 2" key="2">
    <citation type="submission" date="2013-11" db="EMBL/GenBank/DDBJ databases">
        <title>The Genome Sequence of Phytophthora parasitica INRA-310.</title>
        <authorList>
            <consortium name="The Broad Institute Genomics Platform"/>
            <person name="Russ C."/>
            <person name="Tyler B."/>
            <person name="Panabieres F."/>
            <person name="Shan W."/>
            <person name="Tripathy S."/>
            <person name="Grunwald N."/>
            <person name="Machado M."/>
            <person name="Johnson C.S."/>
            <person name="Arredondo F."/>
            <person name="Hong C."/>
            <person name="Coffey M."/>
            <person name="Young S.K."/>
            <person name="Zeng Q."/>
            <person name="Gargeya S."/>
            <person name="Fitzgerald M."/>
            <person name="Abouelleil A."/>
            <person name="Alvarado L."/>
            <person name="Chapman S.B."/>
            <person name="Gainer-Dewar J."/>
            <person name="Goldberg J."/>
            <person name="Griggs A."/>
            <person name="Gujja S."/>
            <person name="Hansen M."/>
            <person name="Howarth C."/>
            <person name="Imamovic A."/>
            <person name="Ireland A."/>
            <person name="Larimer J."/>
            <person name="McCowan C."/>
            <person name="Murphy C."/>
            <person name="Pearson M."/>
            <person name="Poon T.W."/>
            <person name="Priest M."/>
            <person name="Roberts A."/>
            <person name="Saif S."/>
            <person name="Shea T."/>
            <person name="Sykes S."/>
            <person name="Wortman J."/>
            <person name="Nusbaum C."/>
            <person name="Birren B."/>
        </authorList>
    </citation>
    <scope>NUCLEOTIDE SEQUENCE [LARGE SCALE GENOMIC DNA]</scope>
    <source>
        <strain evidence="1 2">INRA-310</strain>
    </source>
</reference>
<proteinExistence type="predicted"/>
<reference evidence="2" key="1">
    <citation type="submission" date="2011-12" db="EMBL/GenBank/DDBJ databases">
        <authorList>
            <consortium name="The Broad Institute Genome Sequencing Platform"/>
            <person name="Russ C."/>
            <person name="Tyler B."/>
            <person name="Panabieres F."/>
            <person name="Shan W."/>
            <person name="Tripathy S."/>
            <person name="Grunwald N."/>
            <person name="Machado M."/>
            <person name="Young S.K."/>
            <person name="Zeng Q."/>
            <person name="Gargeya S."/>
            <person name="Fitzgerald M."/>
            <person name="Haas B."/>
            <person name="Abouelleil A."/>
            <person name="Alvarado L."/>
            <person name="Arachchi H.M."/>
            <person name="Berlin A."/>
            <person name="Chapman S.B."/>
            <person name="Gearin G."/>
            <person name="Goldberg J."/>
            <person name="Griggs A."/>
            <person name="Gujja S."/>
            <person name="Hansen M."/>
            <person name="Heiman D."/>
            <person name="Howarth C."/>
            <person name="Larimer J."/>
            <person name="Lui A."/>
            <person name="MacDonald P.J.P."/>
            <person name="McCowen C."/>
            <person name="Montmayeur A."/>
            <person name="Murphy C."/>
            <person name="Neiman D."/>
            <person name="Pearson M."/>
            <person name="Priest M."/>
            <person name="Roberts A."/>
            <person name="Saif S."/>
            <person name="Shea T."/>
            <person name="Sisk P."/>
            <person name="Stolte C."/>
            <person name="Sykes S."/>
            <person name="Wortman J."/>
            <person name="Nusbaum C."/>
            <person name="Birren B."/>
        </authorList>
    </citation>
    <scope>NUCLEOTIDE SEQUENCE [LARGE SCALE GENOMIC DNA]</scope>
    <source>
        <strain evidence="2">INRA-310</strain>
    </source>
</reference>
<protein>
    <submittedName>
        <fullName evidence="1">Uncharacterized protein</fullName>
    </submittedName>
</protein>
<gene>
    <name evidence="1" type="ORF">PPTG_21291</name>
</gene>
<name>W2R4T2_PHYN3</name>
<dbReference type="GeneID" id="20189890"/>
<dbReference type="RefSeq" id="XP_008894792.1">
    <property type="nucleotide sequence ID" value="XM_008896544.1"/>
</dbReference>
<sequence>MDTSSRHAVSPPISVMKFRNAGRRLVSIQADVSHLCWKCTVCTDVDAMVVSWVKACDL</sequence>
<dbReference type="VEuPathDB" id="FungiDB:PPTG_21291"/>
<accession>W2R4T2</accession>